<evidence type="ECO:0000313" key="3">
    <source>
        <dbReference type="Proteomes" id="UP001237642"/>
    </source>
</evidence>
<feature type="region of interest" description="Disordered" evidence="1">
    <location>
        <begin position="1"/>
        <end position="61"/>
    </location>
</feature>
<dbReference type="AlphaFoldDB" id="A0AAD8H654"/>
<proteinExistence type="predicted"/>
<sequence length="105" mass="11744">MVEMYGIDRATGESASEIRRQNLATEVDDTASTDNVPVSSTKSQSQYQTRTKKAKTDDEQTSKLDNSIGILARAFKEMVDNEQLPISVEELWVVINEKVGRRSCC</sequence>
<reference evidence="2" key="1">
    <citation type="submission" date="2023-02" db="EMBL/GenBank/DDBJ databases">
        <title>Genome of toxic invasive species Heracleum sosnowskyi carries increased number of genes despite the absence of recent whole-genome duplications.</title>
        <authorList>
            <person name="Schelkunov M."/>
            <person name="Shtratnikova V."/>
            <person name="Makarenko M."/>
            <person name="Klepikova A."/>
            <person name="Omelchenko D."/>
            <person name="Novikova G."/>
            <person name="Obukhova E."/>
            <person name="Bogdanov V."/>
            <person name="Penin A."/>
            <person name="Logacheva M."/>
        </authorList>
    </citation>
    <scope>NUCLEOTIDE SEQUENCE</scope>
    <source>
        <strain evidence="2">Hsosn_3</strain>
        <tissue evidence="2">Leaf</tissue>
    </source>
</reference>
<dbReference type="Proteomes" id="UP001237642">
    <property type="component" value="Unassembled WGS sequence"/>
</dbReference>
<evidence type="ECO:0000313" key="2">
    <source>
        <dbReference type="EMBL" id="KAK1361897.1"/>
    </source>
</evidence>
<comment type="caution">
    <text evidence="2">The sequence shown here is derived from an EMBL/GenBank/DDBJ whole genome shotgun (WGS) entry which is preliminary data.</text>
</comment>
<dbReference type="EMBL" id="JAUIZM010000010">
    <property type="protein sequence ID" value="KAK1361897.1"/>
    <property type="molecule type" value="Genomic_DNA"/>
</dbReference>
<accession>A0AAD8H654</accession>
<gene>
    <name evidence="2" type="ORF">POM88_046371</name>
</gene>
<name>A0AAD8H654_9APIA</name>
<evidence type="ECO:0000256" key="1">
    <source>
        <dbReference type="SAM" id="MobiDB-lite"/>
    </source>
</evidence>
<keyword evidence="3" id="KW-1185">Reference proteome</keyword>
<feature type="compositionally biased region" description="Polar residues" evidence="1">
    <location>
        <begin position="32"/>
        <end position="49"/>
    </location>
</feature>
<organism evidence="2 3">
    <name type="scientific">Heracleum sosnowskyi</name>
    <dbReference type="NCBI Taxonomy" id="360622"/>
    <lineage>
        <taxon>Eukaryota</taxon>
        <taxon>Viridiplantae</taxon>
        <taxon>Streptophyta</taxon>
        <taxon>Embryophyta</taxon>
        <taxon>Tracheophyta</taxon>
        <taxon>Spermatophyta</taxon>
        <taxon>Magnoliopsida</taxon>
        <taxon>eudicotyledons</taxon>
        <taxon>Gunneridae</taxon>
        <taxon>Pentapetalae</taxon>
        <taxon>asterids</taxon>
        <taxon>campanulids</taxon>
        <taxon>Apiales</taxon>
        <taxon>Apiaceae</taxon>
        <taxon>Apioideae</taxon>
        <taxon>apioid superclade</taxon>
        <taxon>Tordylieae</taxon>
        <taxon>Tordyliinae</taxon>
        <taxon>Heracleum</taxon>
    </lineage>
</organism>
<protein>
    <submittedName>
        <fullName evidence="2">Uncharacterized protein</fullName>
    </submittedName>
</protein>
<reference evidence="2" key="2">
    <citation type="submission" date="2023-05" db="EMBL/GenBank/DDBJ databases">
        <authorList>
            <person name="Schelkunov M.I."/>
        </authorList>
    </citation>
    <scope>NUCLEOTIDE SEQUENCE</scope>
    <source>
        <strain evidence="2">Hsosn_3</strain>
        <tissue evidence="2">Leaf</tissue>
    </source>
</reference>